<evidence type="ECO:0000313" key="2">
    <source>
        <dbReference type="Proteomes" id="UP000027265"/>
    </source>
</evidence>
<evidence type="ECO:0000313" key="1">
    <source>
        <dbReference type="EMBL" id="KDQ52113.1"/>
    </source>
</evidence>
<keyword evidence="2" id="KW-1185">Reference proteome</keyword>
<dbReference type="EMBL" id="KL197742">
    <property type="protein sequence ID" value="KDQ52113.1"/>
    <property type="molecule type" value="Genomic_DNA"/>
</dbReference>
<proteinExistence type="predicted"/>
<dbReference type="AlphaFoldDB" id="A0A067PB09"/>
<organism evidence="1 2">
    <name type="scientific">Jaapia argillacea MUCL 33604</name>
    <dbReference type="NCBI Taxonomy" id="933084"/>
    <lineage>
        <taxon>Eukaryota</taxon>
        <taxon>Fungi</taxon>
        <taxon>Dikarya</taxon>
        <taxon>Basidiomycota</taxon>
        <taxon>Agaricomycotina</taxon>
        <taxon>Agaricomycetes</taxon>
        <taxon>Agaricomycetidae</taxon>
        <taxon>Jaapiales</taxon>
        <taxon>Jaapiaceae</taxon>
        <taxon>Jaapia</taxon>
    </lineage>
</organism>
<dbReference type="InParanoid" id="A0A067PB09"/>
<reference evidence="2" key="1">
    <citation type="journal article" date="2014" name="Proc. Natl. Acad. Sci. U.S.A.">
        <title>Extensive sampling of basidiomycete genomes demonstrates inadequacy of the white-rot/brown-rot paradigm for wood decay fungi.</title>
        <authorList>
            <person name="Riley R."/>
            <person name="Salamov A.A."/>
            <person name="Brown D.W."/>
            <person name="Nagy L.G."/>
            <person name="Floudas D."/>
            <person name="Held B.W."/>
            <person name="Levasseur A."/>
            <person name="Lombard V."/>
            <person name="Morin E."/>
            <person name="Otillar R."/>
            <person name="Lindquist E.A."/>
            <person name="Sun H."/>
            <person name="LaButti K.M."/>
            <person name="Schmutz J."/>
            <person name="Jabbour D."/>
            <person name="Luo H."/>
            <person name="Baker S.E."/>
            <person name="Pisabarro A.G."/>
            <person name="Walton J.D."/>
            <person name="Blanchette R.A."/>
            <person name="Henrissat B."/>
            <person name="Martin F."/>
            <person name="Cullen D."/>
            <person name="Hibbett D.S."/>
            <person name="Grigoriev I.V."/>
        </authorList>
    </citation>
    <scope>NUCLEOTIDE SEQUENCE [LARGE SCALE GENOMIC DNA]</scope>
    <source>
        <strain evidence="2">MUCL 33604</strain>
    </source>
</reference>
<protein>
    <submittedName>
        <fullName evidence="1">Uncharacterized protein</fullName>
    </submittedName>
</protein>
<sequence>MEYMVSFAWILPDYGADLMDVSFIGGTPGQTNLNAQQSSLSDASLFSANIEEAVGCKLVVGSVGGYTNGEIVETVEDVRSIMIDDLEASTVDGGLNKIVFAHGGAVQSGAEFYTLL</sequence>
<accession>A0A067PB09</accession>
<gene>
    <name evidence="1" type="ORF">JAAARDRAFT_198532</name>
</gene>
<dbReference type="HOGENOM" id="CLU_2097222_0_0_1"/>
<dbReference type="Proteomes" id="UP000027265">
    <property type="component" value="Unassembled WGS sequence"/>
</dbReference>
<name>A0A067PB09_9AGAM</name>